<accession>Q7VMN7</accession>
<dbReference type="NCBIfam" id="TIGR03746">
    <property type="entry name" value="conj_TIGR03746"/>
    <property type="match status" value="1"/>
</dbReference>
<dbReference type="KEGG" id="hdu:HD_0937"/>
<evidence type="ECO:0008006" key="4">
    <source>
        <dbReference type="Google" id="ProtNLM"/>
    </source>
</evidence>
<dbReference type="eggNOG" id="ENOG502Z7PS">
    <property type="taxonomic scope" value="Bacteria"/>
</dbReference>
<organism evidence="2 3">
    <name type="scientific">Haemophilus ducreyi (strain 35000HP / ATCC 700724)</name>
    <dbReference type="NCBI Taxonomy" id="233412"/>
    <lineage>
        <taxon>Bacteria</taxon>
        <taxon>Pseudomonadati</taxon>
        <taxon>Pseudomonadota</taxon>
        <taxon>Gammaproteobacteria</taxon>
        <taxon>Pasteurellales</taxon>
        <taxon>Pasteurellaceae</taxon>
        <taxon>Haemophilus</taxon>
    </lineage>
</organism>
<reference evidence="3" key="1">
    <citation type="submission" date="2003-06" db="EMBL/GenBank/DDBJ databases">
        <title>The complete genome sequence of Haemophilus ducreyi.</title>
        <authorList>
            <person name="Munson R.S. Jr."/>
            <person name="Ray W.C."/>
            <person name="Mahairas G."/>
            <person name="Sabo P."/>
            <person name="Mungur R."/>
            <person name="Johnson L."/>
            <person name="Nguyen D."/>
            <person name="Wang J."/>
            <person name="Forst C."/>
            <person name="Hood L."/>
        </authorList>
    </citation>
    <scope>NUCLEOTIDE SEQUENCE [LARGE SCALE GENOMIC DNA]</scope>
    <source>
        <strain evidence="3">35000HP / ATCC 700724</strain>
    </source>
</reference>
<dbReference type="AlphaFoldDB" id="Q7VMN7"/>
<proteinExistence type="predicted"/>
<name>Q7VMN7_HAEDU</name>
<feature type="transmembrane region" description="Helical" evidence="1">
    <location>
        <begin position="20"/>
        <end position="39"/>
    </location>
</feature>
<gene>
    <name evidence="2" type="ordered locus">HD_0937</name>
</gene>
<sequence length="191" mass="22068">MSKLKGAINQAKREVFTARLAIGALFIICLALSVVIYTLPRSFTIYNPPDLRLGSQRSIWDVPPSTVYAFAYQTFQQLNRWVINGEENYKENIETLRPLITPGCQQFLEKDYYDRLSNGELKERTRGVYEIIGRGFSNERVIIHSQDSWTVNLDLNVDEFFKDEKVKKTLTRFPISIVKMDVDAKNPGIRI</sequence>
<dbReference type="EMBL" id="AE017143">
    <property type="protein sequence ID" value="AAP95819.1"/>
    <property type="molecule type" value="Genomic_DNA"/>
</dbReference>
<protein>
    <recommendedName>
        <fullName evidence="4">Integrating conjugative element protein, PFL_4703 family</fullName>
    </recommendedName>
</protein>
<keyword evidence="3" id="KW-1185">Reference proteome</keyword>
<dbReference type="InterPro" id="IPR021548">
    <property type="entry name" value="DUF2895"/>
</dbReference>
<dbReference type="Proteomes" id="UP000001022">
    <property type="component" value="Chromosome"/>
</dbReference>
<dbReference type="Pfam" id="PF11444">
    <property type="entry name" value="DUF2895"/>
    <property type="match status" value="1"/>
</dbReference>
<keyword evidence="1" id="KW-0472">Membrane</keyword>
<evidence type="ECO:0000313" key="2">
    <source>
        <dbReference type="EMBL" id="AAP95819.1"/>
    </source>
</evidence>
<evidence type="ECO:0000256" key="1">
    <source>
        <dbReference type="SAM" id="Phobius"/>
    </source>
</evidence>
<evidence type="ECO:0000313" key="3">
    <source>
        <dbReference type="Proteomes" id="UP000001022"/>
    </source>
</evidence>
<dbReference type="HOGENOM" id="CLU_100592_0_0_6"/>
<keyword evidence="1" id="KW-0812">Transmembrane</keyword>
<dbReference type="STRING" id="233412.HD_0937"/>
<keyword evidence="1" id="KW-1133">Transmembrane helix</keyword>